<evidence type="ECO:0000313" key="3">
    <source>
        <dbReference type="EMBL" id="MDT0349348.1"/>
    </source>
</evidence>
<name>A0ABU2N780_9PSEU</name>
<gene>
    <name evidence="3" type="ORF">RM445_07385</name>
</gene>
<reference evidence="4" key="1">
    <citation type="submission" date="2023-07" db="EMBL/GenBank/DDBJ databases">
        <title>30 novel species of actinomycetes from the DSMZ collection.</title>
        <authorList>
            <person name="Nouioui I."/>
        </authorList>
    </citation>
    <scope>NUCLEOTIDE SEQUENCE [LARGE SCALE GENOMIC DNA]</scope>
    <source>
        <strain evidence="4">DSM 45834</strain>
    </source>
</reference>
<feature type="compositionally biased region" description="Pro residues" evidence="1">
    <location>
        <begin position="15"/>
        <end position="27"/>
    </location>
</feature>
<keyword evidence="2" id="KW-0812">Transmembrane</keyword>
<organism evidence="3 4">
    <name type="scientific">Pseudonocardia charpentierae</name>
    <dbReference type="NCBI Taxonomy" id="3075545"/>
    <lineage>
        <taxon>Bacteria</taxon>
        <taxon>Bacillati</taxon>
        <taxon>Actinomycetota</taxon>
        <taxon>Actinomycetes</taxon>
        <taxon>Pseudonocardiales</taxon>
        <taxon>Pseudonocardiaceae</taxon>
        <taxon>Pseudonocardia</taxon>
    </lineage>
</organism>
<protein>
    <submittedName>
        <fullName evidence="3">Phage holin family protein</fullName>
    </submittedName>
</protein>
<keyword evidence="4" id="KW-1185">Reference proteome</keyword>
<dbReference type="InterPro" id="IPR009937">
    <property type="entry name" value="Phage_holin_3_6"/>
</dbReference>
<keyword evidence="2" id="KW-1133">Transmembrane helix</keyword>
<keyword evidence="2" id="KW-0472">Membrane</keyword>
<dbReference type="Pfam" id="PF07332">
    <property type="entry name" value="Phage_holin_3_6"/>
    <property type="match status" value="1"/>
</dbReference>
<proteinExistence type="predicted"/>
<evidence type="ECO:0000256" key="2">
    <source>
        <dbReference type="SAM" id="Phobius"/>
    </source>
</evidence>
<comment type="caution">
    <text evidence="3">The sequence shown here is derived from an EMBL/GenBank/DDBJ whole genome shotgun (WGS) entry which is preliminary data.</text>
</comment>
<accession>A0ABU2N780</accession>
<dbReference type="RefSeq" id="WP_311555361.1">
    <property type="nucleotide sequence ID" value="NZ_JAVREJ010000003.1"/>
</dbReference>
<dbReference type="EMBL" id="JAVREJ010000003">
    <property type="protein sequence ID" value="MDT0349348.1"/>
    <property type="molecule type" value="Genomic_DNA"/>
</dbReference>
<feature type="compositionally biased region" description="Low complexity" evidence="1">
    <location>
        <begin position="42"/>
        <end position="54"/>
    </location>
</feature>
<evidence type="ECO:0000313" key="4">
    <source>
        <dbReference type="Proteomes" id="UP001183202"/>
    </source>
</evidence>
<feature type="transmembrane region" description="Helical" evidence="2">
    <location>
        <begin position="107"/>
        <end position="133"/>
    </location>
</feature>
<sequence length="194" mass="19756">MTVPQHPHRAGAADPYPPPGQYPPNPYPGGAVPGPVGGPGGSHAAVPPASGSPAHTPHPAGSYDDVGGVPVGELVGNVTRDLSTLMRQELALAQAELKAEASKTGKAAGALGAAGFAGYMAVLFLSICLWWALGHLIGNSWSALVVAVIWGIVGAVLYSTGRKKLREVNPTPERTVDTLKNVPDALKGEAGGHR</sequence>
<feature type="transmembrane region" description="Helical" evidence="2">
    <location>
        <begin position="139"/>
        <end position="158"/>
    </location>
</feature>
<evidence type="ECO:0000256" key="1">
    <source>
        <dbReference type="SAM" id="MobiDB-lite"/>
    </source>
</evidence>
<feature type="compositionally biased region" description="Gly residues" evidence="1">
    <location>
        <begin position="31"/>
        <end position="41"/>
    </location>
</feature>
<feature type="region of interest" description="Disordered" evidence="1">
    <location>
        <begin position="1"/>
        <end position="66"/>
    </location>
</feature>
<dbReference type="Proteomes" id="UP001183202">
    <property type="component" value="Unassembled WGS sequence"/>
</dbReference>